<dbReference type="FunFam" id="3.40.50.2000:FF:000009">
    <property type="entry name" value="Sterol 3-beta-glucosyltransferase UGT80A2"/>
    <property type="match status" value="1"/>
</dbReference>
<dbReference type="Gene3D" id="3.40.50.2000">
    <property type="entry name" value="Glycogen Phosphorylase B"/>
    <property type="match status" value="2"/>
</dbReference>
<sequence length="400" mass="42182">MRVLLATWGSRGDVEPLLGLALELRAQGVDVRMCAPPDFAGRVAEGGVAFVPMGFAVRELVASKPSPVEVAAALVAQHFDVVGKAAEDCDAVVATGLMPAGVRSVAEHLGIPYVLACFHQLGIPSLRHRPGQRPGKPFPPGEADLRVLWKIDAERVDALYREPLNTRRAALGLPPVDNVRDHVLTSQPWLAADPVLWPLQDVLGFDVVQTGAWIMPDDRPLPADLVDFLEAGEPPVYVGFGSMQMAGAPAAAAVAVEAIRAQGRRALVSRGWADLALIDEKDDCFAVREANHRELFRRVAAVVHHGGAGTTTAAALAGAPQVIVPQIVDQPYWAQRVAALGIGAAHDGPTPAVESLSTALGLALRADTGARAEEVSSTIRTDGASVAARKLIDLIGQVPE</sequence>
<gene>
    <name evidence="5" type="ORF">FHX44_111789</name>
</gene>
<keyword evidence="5" id="KW-0808">Transferase</keyword>
<reference evidence="5 6" key="1">
    <citation type="submission" date="2019-06" db="EMBL/GenBank/DDBJ databases">
        <title>Sequencing the genomes of 1000 actinobacteria strains.</title>
        <authorList>
            <person name="Klenk H.-P."/>
        </authorList>
    </citation>
    <scope>NUCLEOTIDE SEQUENCE [LARGE SCALE GENOMIC DNA]</scope>
    <source>
        <strain evidence="5 6">DSM 45671</strain>
    </source>
</reference>
<evidence type="ECO:0000256" key="2">
    <source>
        <dbReference type="ARBA" id="ARBA00023194"/>
    </source>
</evidence>
<dbReference type="GO" id="GO:0008194">
    <property type="term" value="F:UDP-glycosyltransferase activity"/>
    <property type="evidence" value="ECO:0007669"/>
    <property type="project" value="InterPro"/>
</dbReference>
<dbReference type="AlphaFoldDB" id="A0A561SM10"/>
<dbReference type="InterPro" id="IPR002213">
    <property type="entry name" value="UDP_glucos_trans"/>
</dbReference>
<evidence type="ECO:0000313" key="6">
    <source>
        <dbReference type="Proteomes" id="UP000321261"/>
    </source>
</evidence>
<dbReference type="GO" id="GO:0033072">
    <property type="term" value="P:vancomycin biosynthetic process"/>
    <property type="evidence" value="ECO:0007669"/>
    <property type="project" value="UniProtKB-UniPathway"/>
</dbReference>
<keyword evidence="6" id="KW-1185">Reference proteome</keyword>
<comment type="caution">
    <text evidence="5">The sequence shown here is derived from an EMBL/GenBank/DDBJ whole genome shotgun (WGS) entry which is preliminary data.</text>
</comment>
<dbReference type="InterPro" id="IPR004276">
    <property type="entry name" value="GlycoTrans_28_N"/>
</dbReference>
<dbReference type="RefSeq" id="WP_147255037.1">
    <property type="nucleotide sequence ID" value="NZ_VIWU01000001.1"/>
</dbReference>
<evidence type="ECO:0000259" key="4">
    <source>
        <dbReference type="Pfam" id="PF06722"/>
    </source>
</evidence>
<name>A0A561SM10_9PSEU</name>
<dbReference type="InterPro" id="IPR010610">
    <property type="entry name" value="EryCIII-like_C"/>
</dbReference>
<keyword evidence="2" id="KW-0045">Antibiotic biosynthesis</keyword>
<dbReference type="Pfam" id="PF03033">
    <property type="entry name" value="Glyco_transf_28"/>
    <property type="match status" value="1"/>
</dbReference>
<dbReference type="OrthoDB" id="3253247at2"/>
<dbReference type="PANTHER" id="PTHR48050">
    <property type="entry name" value="STEROL 3-BETA-GLUCOSYLTRANSFERASE"/>
    <property type="match status" value="1"/>
</dbReference>
<dbReference type="CDD" id="cd03784">
    <property type="entry name" value="GT1_Gtf-like"/>
    <property type="match status" value="1"/>
</dbReference>
<organism evidence="5 6">
    <name type="scientific">Pseudonocardia hierapolitana</name>
    <dbReference type="NCBI Taxonomy" id="1128676"/>
    <lineage>
        <taxon>Bacteria</taxon>
        <taxon>Bacillati</taxon>
        <taxon>Actinomycetota</taxon>
        <taxon>Actinomycetes</taxon>
        <taxon>Pseudonocardiales</taxon>
        <taxon>Pseudonocardiaceae</taxon>
        <taxon>Pseudonocardia</taxon>
    </lineage>
</organism>
<evidence type="ECO:0000259" key="3">
    <source>
        <dbReference type="Pfam" id="PF03033"/>
    </source>
</evidence>
<dbReference type="Pfam" id="PF06722">
    <property type="entry name" value="EryCIII-like_C"/>
    <property type="match status" value="1"/>
</dbReference>
<evidence type="ECO:0000313" key="5">
    <source>
        <dbReference type="EMBL" id="TWF75904.1"/>
    </source>
</evidence>
<dbReference type="InterPro" id="IPR050426">
    <property type="entry name" value="Glycosyltransferase_28"/>
</dbReference>
<proteinExistence type="predicted"/>
<evidence type="ECO:0000256" key="1">
    <source>
        <dbReference type="ARBA" id="ARBA00004660"/>
    </source>
</evidence>
<dbReference type="GO" id="GO:0016758">
    <property type="term" value="F:hexosyltransferase activity"/>
    <property type="evidence" value="ECO:0007669"/>
    <property type="project" value="InterPro"/>
</dbReference>
<feature type="domain" description="Glycosyltransferase family 28 N-terminal" evidence="3">
    <location>
        <begin position="3"/>
        <end position="112"/>
    </location>
</feature>
<dbReference type="GO" id="GO:0005975">
    <property type="term" value="P:carbohydrate metabolic process"/>
    <property type="evidence" value="ECO:0007669"/>
    <property type="project" value="InterPro"/>
</dbReference>
<dbReference type="PANTHER" id="PTHR48050:SF13">
    <property type="entry name" value="STEROL 3-BETA-GLUCOSYLTRANSFERASE UGT80A2"/>
    <property type="match status" value="1"/>
</dbReference>
<dbReference type="EMBL" id="VIWU01000001">
    <property type="protein sequence ID" value="TWF75904.1"/>
    <property type="molecule type" value="Genomic_DNA"/>
</dbReference>
<accession>A0A561SM10</accession>
<dbReference type="SUPFAM" id="SSF53756">
    <property type="entry name" value="UDP-Glycosyltransferase/glycogen phosphorylase"/>
    <property type="match status" value="1"/>
</dbReference>
<comment type="pathway">
    <text evidence="1">Antibiotic biosynthesis; vancomycin biosynthesis.</text>
</comment>
<dbReference type="Proteomes" id="UP000321261">
    <property type="component" value="Unassembled WGS sequence"/>
</dbReference>
<dbReference type="UniPathway" id="UPA00162"/>
<protein>
    <submittedName>
        <fullName evidence="5">Vancomycin aglycone glucosyltransferase</fullName>
    </submittedName>
</protein>
<feature type="domain" description="Erythromycin biosynthesis protein CIII-like C-terminal" evidence="4">
    <location>
        <begin position="295"/>
        <end position="384"/>
    </location>
</feature>